<dbReference type="OrthoDB" id="773033at2759"/>
<name>A0A9E7G4M0_9LILI</name>
<reference evidence="2" key="1">
    <citation type="submission" date="2022-05" db="EMBL/GenBank/DDBJ databases">
        <title>The Musa troglodytarum L. genome provides insights into the mechanism of non-climacteric behaviour and enrichment of carotenoids.</title>
        <authorList>
            <person name="Wang J."/>
        </authorList>
    </citation>
    <scope>NUCLEOTIDE SEQUENCE</scope>
    <source>
        <tissue evidence="2">Leaf</tissue>
    </source>
</reference>
<sequence>MCSRTRHMCKDTAQEHERCSTQSQRPTSYICSPWTVAFKKEVITMAERECGRRKPTDAAAQCMPRLWRKSAAAAPASLLGRFRVVVFKLIMLSAMSKSVRTRRERTPPGGTACQRHHPDSYRSEAVEDCIEFFKRSAEGAKSSGVGDEALEIGFASLPVM</sequence>
<dbReference type="EMBL" id="CP097507">
    <property type="protein sequence ID" value="URE07590.1"/>
    <property type="molecule type" value="Genomic_DNA"/>
</dbReference>
<evidence type="ECO:0000313" key="3">
    <source>
        <dbReference type="Proteomes" id="UP001055439"/>
    </source>
</evidence>
<accession>A0A9E7G4M0</accession>
<dbReference type="PANTHER" id="PTHR35111:SF1">
    <property type="entry name" value="OS04G0115900 PROTEIN"/>
    <property type="match status" value="1"/>
</dbReference>
<feature type="region of interest" description="Disordered" evidence="1">
    <location>
        <begin position="100"/>
        <end position="119"/>
    </location>
</feature>
<keyword evidence="3" id="KW-1185">Reference proteome</keyword>
<evidence type="ECO:0000256" key="1">
    <source>
        <dbReference type="SAM" id="MobiDB-lite"/>
    </source>
</evidence>
<dbReference type="AlphaFoldDB" id="A0A9E7G4M0"/>
<proteinExistence type="predicted"/>
<evidence type="ECO:0008006" key="4">
    <source>
        <dbReference type="Google" id="ProtNLM"/>
    </source>
</evidence>
<gene>
    <name evidence="2" type="ORF">MUK42_02064</name>
</gene>
<protein>
    <recommendedName>
        <fullName evidence="4">Josephin-like protein</fullName>
    </recommendedName>
</protein>
<dbReference type="Proteomes" id="UP001055439">
    <property type="component" value="Chromosome 5"/>
</dbReference>
<organism evidence="2 3">
    <name type="scientific">Musa troglodytarum</name>
    <name type="common">fe'i banana</name>
    <dbReference type="NCBI Taxonomy" id="320322"/>
    <lineage>
        <taxon>Eukaryota</taxon>
        <taxon>Viridiplantae</taxon>
        <taxon>Streptophyta</taxon>
        <taxon>Embryophyta</taxon>
        <taxon>Tracheophyta</taxon>
        <taxon>Spermatophyta</taxon>
        <taxon>Magnoliopsida</taxon>
        <taxon>Liliopsida</taxon>
        <taxon>Zingiberales</taxon>
        <taxon>Musaceae</taxon>
        <taxon>Musa</taxon>
    </lineage>
</organism>
<dbReference type="PANTHER" id="PTHR35111">
    <property type="entry name" value="F10A5.9-RELATED"/>
    <property type="match status" value="1"/>
</dbReference>
<evidence type="ECO:0000313" key="2">
    <source>
        <dbReference type="EMBL" id="URE07590.1"/>
    </source>
</evidence>